<accession>A0A066YU36</accession>
<evidence type="ECO:0000259" key="1">
    <source>
        <dbReference type="Pfam" id="PF24740"/>
    </source>
</evidence>
<gene>
    <name evidence="2" type="ORF">KCH_66390</name>
</gene>
<protein>
    <recommendedName>
        <fullName evidence="1">DUF7691 domain-containing protein</fullName>
    </recommendedName>
</protein>
<proteinExistence type="predicted"/>
<dbReference type="PATRIC" id="fig|1348663.4.peg.6423"/>
<name>A0A066YU36_9ACTN</name>
<organism evidence="2 3">
    <name type="scientific">Kitasatospora cheerisanensis KCTC 2395</name>
    <dbReference type="NCBI Taxonomy" id="1348663"/>
    <lineage>
        <taxon>Bacteria</taxon>
        <taxon>Bacillati</taxon>
        <taxon>Actinomycetota</taxon>
        <taxon>Actinomycetes</taxon>
        <taxon>Kitasatosporales</taxon>
        <taxon>Streptomycetaceae</taxon>
        <taxon>Kitasatospora</taxon>
    </lineage>
</organism>
<dbReference type="InterPro" id="IPR056108">
    <property type="entry name" value="DUF7691"/>
</dbReference>
<comment type="caution">
    <text evidence="2">The sequence shown here is derived from an EMBL/GenBank/DDBJ whole genome shotgun (WGS) entry which is preliminary data.</text>
</comment>
<dbReference type="eggNOG" id="ENOG50337NP">
    <property type="taxonomic scope" value="Bacteria"/>
</dbReference>
<sequence length="210" mass="22592">MAMSSSLHVYLLDVAATRALVGSGDDRLLEAVRTEFAGRLAEADEYFEFDLADGAPTAYEALRAVVHGGPFDAPAQFTFQYGYAYERLCEFTGRFLPNDSFTPHRGDWLSVVDRGLADLGVTALSVSDFAHGSAPSPVPRSYTPGCGSWTPEQVAQALRQFGDTMEAVEAGRIPLPPLGDQTVVDAVFQALGWMKAAAELPGHGVIGFRF</sequence>
<feature type="domain" description="DUF7691" evidence="1">
    <location>
        <begin position="3"/>
        <end position="209"/>
    </location>
</feature>
<evidence type="ECO:0000313" key="2">
    <source>
        <dbReference type="EMBL" id="KDN81596.1"/>
    </source>
</evidence>
<dbReference type="AlphaFoldDB" id="A0A066YU36"/>
<dbReference type="Proteomes" id="UP000027178">
    <property type="component" value="Unassembled WGS sequence"/>
</dbReference>
<reference evidence="2 3" key="1">
    <citation type="submission" date="2014-05" db="EMBL/GenBank/DDBJ databases">
        <title>Draft Genome Sequence of Kitasatospora cheerisanensis KCTC 2395.</title>
        <authorList>
            <person name="Nam D.H."/>
        </authorList>
    </citation>
    <scope>NUCLEOTIDE SEQUENCE [LARGE SCALE GENOMIC DNA]</scope>
    <source>
        <strain evidence="2 3">KCTC 2395</strain>
    </source>
</reference>
<keyword evidence="3" id="KW-1185">Reference proteome</keyword>
<dbReference type="HOGENOM" id="CLU_1370967_0_0_11"/>
<evidence type="ECO:0000313" key="3">
    <source>
        <dbReference type="Proteomes" id="UP000027178"/>
    </source>
</evidence>
<dbReference type="EMBL" id="JNBY01000134">
    <property type="protein sequence ID" value="KDN81596.1"/>
    <property type="molecule type" value="Genomic_DNA"/>
</dbReference>
<dbReference type="Pfam" id="PF24740">
    <property type="entry name" value="DUF7691"/>
    <property type="match status" value="1"/>
</dbReference>